<dbReference type="EMBL" id="BSEN01000015">
    <property type="protein sequence ID" value="GLJ78035.1"/>
    <property type="molecule type" value="Genomic_DNA"/>
</dbReference>
<gene>
    <name evidence="2" type="primary">noxC</name>
    <name evidence="2" type="ORF">GCM10017584_36090</name>
</gene>
<dbReference type="Gene3D" id="3.50.50.60">
    <property type="entry name" value="FAD/NAD(P)-binding domain"/>
    <property type="match status" value="1"/>
</dbReference>
<dbReference type="Pfam" id="PF13738">
    <property type="entry name" value="Pyr_redox_3"/>
    <property type="match status" value="1"/>
</dbReference>
<protein>
    <submittedName>
        <fullName evidence="2">Oxidoreductase</fullName>
    </submittedName>
</protein>
<dbReference type="Proteomes" id="UP001142372">
    <property type="component" value="Unassembled WGS sequence"/>
</dbReference>
<dbReference type="PRINTS" id="PR00368">
    <property type="entry name" value="FADPNR"/>
</dbReference>
<dbReference type="AlphaFoldDB" id="A0A9W6HCI5"/>
<sequence length="404" mass="43201">MGTNTHPAADAWSIVPKRRPEVRAYGSDMNSTQHVDTLVIGGGQAGLAVSYQLQQRGIPHLVLDAAPRIGDAWRTRWDSLRLFTPARYDGLDGMPFPGPPDAWPTKDQMADYLASYAERFHLPVESGHRVDALRAAPDGDGYLVVSGDESFQARCVVVAMSNYQVPRIPAFADDLSQGIRQLHAAEYRNPEQLLPGTVLLVGAGNSGAEIAKDLAATHPVVVAGPSTGEVPGSATSFVSRHIVVHVLNRLVFPRIMSVDTPIGRRARPRIMSKGVPLIRVKSRELARLGVRRTGRVTGVDHGRPVVDGEPLDVADVVWCTGFSAGFDWIRLPVLDDATGEPVHDRGVVPGAPGLFFVGLHFLTSMSSAMVHGVGRDAARIAGLVASTSLGEPAQALAVVRTTAP</sequence>
<evidence type="ECO:0000256" key="1">
    <source>
        <dbReference type="ARBA" id="ARBA00023002"/>
    </source>
</evidence>
<dbReference type="InterPro" id="IPR036188">
    <property type="entry name" value="FAD/NAD-bd_sf"/>
</dbReference>
<evidence type="ECO:0000313" key="3">
    <source>
        <dbReference type="Proteomes" id="UP001142372"/>
    </source>
</evidence>
<keyword evidence="3" id="KW-1185">Reference proteome</keyword>
<dbReference type="GO" id="GO:0004497">
    <property type="term" value="F:monooxygenase activity"/>
    <property type="evidence" value="ECO:0007669"/>
    <property type="project" value="TreeGrafter"/>
</dbReference>
<dbReference type="PANTHER" id="PTHR43539">
    <property type="entry name" value="FLAVIN-BINDING MONOOXYGENASE-LIKE PROTEIN (AFU_ORTHOLOGUE AFUA_4G09220)"/>
    <property type="match status" value="1"/>
</dbReference>
<reference evidence="2" key="2">
    <citation type="submission" date="2023-01" db="EMBL/GenBank/DDBJ databases">
        <authorList>
            <person name="Sun Q."/>
            <person name="Evtushenko L."/>
        </authorList>
    </citation>
    <scope>NUCLEOTIDE SEQUENCE</scope>
    <source>
        <strain evidence="2">VKM Ac-1401</strain>
    </source>
</reference>
<dbReference type="GO" id="GO:0050660">
    <property type="term" value="F:flavin adenine dinucleotide binding"/>
    <property type="evidence" value="ECO:0007669"/>
    <property type="project" value="TreeGrafter"/>
</dbReference>
<keyword evidence="1" id="KW-0560">Oxidoreductase</keyword>
<proteinExistence type="predicted"/>
<dbReference type="SUPFAM" id="SSF51905">
    <property type="entry name" value="FAD/NAD(P)-binding domain"/>
    <property type="match status" value="1"/>
</dbReference>
<name>A0A9W6HCI5_9MICO</name>
<dbReference type="PRINTS" id="PR00411">
    <property type="entry name" value="PNDRDTASEI"/>
</dbReference>
<dbReference type="PANTHER" id="PTHR43539:SF78">
    <property type="entry name" value="FLAVIN-CONTAINING MONOOXYGENASE"/>
    <property type="match status" value="1"/>
</dbReference>
<reference evidence="2" key="1">
    <citation type="journal article" date="2014" name="Int. J. Syst. Evol. Microbiol.">
        <title>Complete genome sequence of Corynebacterium casei LMG S-19264T (=DSM 44701T), isolated from a smear-ripened cheese.</title>
        <authorList>
            <consortium name="US DOE Joint Genome Institute (JGI-PGF)"/>
            <person name="Walter F."/>
            <person name="Albersmeier A."/>
            <person name="Kalinowski J."/>
            <person name="Ruckert C."/>
        </authorList>
    </citation>
    <scope>NUCLEOTIDE SEQUENCE</scope>
    <source>
        <strain evidence="2">VKM Ac-1401</strain>
    </source>
</reference>
<accession>A0A9W6HCI5</accession>
<comment type="caution">
    <text evidence="2">The sequence shown here is derived from an EMBL/GenBank/DDBJ whole genome shotgun (WGS) entry which is preliminary data.</text>
</comment>
<evidence type="ECO:0000313" key="2">
    <source>
        <dbReference type="EMBL" id="GLJ78035.1"/>
    </source>
</evidence>
<organism evidence="2 3">
    <name type="scientific">Leifsonia poae</name>
    <dbReference type="NCBI Taxonomy" id="110933"/>
    <lineage>
        <taxon>Bacteria</taxon>
        <taxon>Bacillati</taxon>
        <taxon>Actinomycetota</taxon>
        <taxon>Actinomycetes</taxon>
        <taxon>Micrococcales</taxon>
        <taxon>Microbacteriaceae</taxon>
        <taxon>Leifsonia</taxon>
    </lineage>
</organism>
<dbReference type="InterPro" id="IPR050982">
    <property type="entry name" value="Auxin_biosynth/cation_transpt"/>
</dbReference>